<organism evidence="2 3">
    <name type="scientific">Virgisporangium ochraceum</name>
    <dbReference type="NCBI Taxonomy" id="65505"/>
    <lineage>
        <taxon>Bacteria</taxon>
        <taxon>Bacillati</taxon>
        <taxon>Actinomycetota</taxon>
        <taxon>Actinomycetes</taxon>
        <taxon>Micromonosporales</taxon>
        <taxon>Micromonosporaceae</taxon>
        <taxon>Virgisporangium</taxon>
    </lineage>
</organism>
<dbReference type="SMART" id="SM00347">
    <property type="entry name" value="HTH_MARR"/>
    <property type="match status" value="1"/>
</dbReference>
<dbReference type="InterPro" id="IPR036388">
    <property type="entry name" value="WH-like_DNA-bd_sf"/>
</dbReference>
<dbReference type="InterPro" id="IPR039422">
    <property type="entry name" value="MarR/SlyA-like"/>
</dbReference>
<dbReference type="Gene3D" id="1.10.10.10">
    <property type="entry name" value="Winged helix-like DNA-binding domain superfamily/Winged helix DNA-binding domain"/>
    <property type="match status" value="1"/>
</dbReference>
<comment type="caution">
    <text evidence="2">The sequence shown here is derived from an EMBL/GenBank/DDBJ whole genome shotgun (WGS) entry which is preliminary data.</text>
</comment>
<evidence type="ECO:0000259" key="1">
    <source>
        <dbReference type="PROSITE" id="PS50995"/>
    </source>
</evidence>
<sequence>MTQPEDRVQWLTDLVRLEILLWNRVDAGLKRSHDLPLAYFEALHMISRSPDRGLRIGDLATLLRVTVGGTSKLVDRIGSAGLVRRVADPADRRASRIVLTPKGRRALAAATRTYATDLAATLDPVLTGNQQQQFHGLVRRLLAAADPISPEERPETG</sequence>
<dbReference type="SUPFAM" id="SSF46785">
    <property type="entry name" value="Winged helix' DNA-binding domain"/>
    <property type="match status" value="1"/>
</dbReference>
<keyword evidence="3" id="KW-1185">Reference proteome</keyword>
<dbReference type="EMBL" id="BOPH01000029">
    <property type="protein sequence ID" value="GIJ67676.1"/>
    <property type="molecule type" value="Genomic_DNA"/>
</dbReference>
<dbReference type="RefSeq" id="WP_203927631.1">
    <property type="nucleotide sequence ID" value="NZ_BOPH01000029.1"/>
</dbReference>
<feature type="domain" description="HTH marR-type" evidence="1">
    <location>
        <begin position="7"/>
        <end position="143"/>
    </location>
</feature>
<proteinExistence type="predicted"/>
<dbReference type="PANTHER" id="PTHR33164:SF43">
    <property type="entry name" value="HTH-TYPE TRANSCRIPTIONAL REPRESSOR YETL"/>
    <property type="match status" value="1"/>
</dbReference>
<reference evidence="2" key="1">
    <citation type="submission" date="2021-01" db="EMBL/GenBank/DDBJ databases">
        <title>Whole genome shotgun sequence of Virgisporangium ochraceum NBRC 16418.</title>
        <authorList>
            <person name="Komaki H."/>
            <person name="Tamura T."/>
        </authorList>
    </citation>
    <scope>NUCLEOTIDE SEQUENCE</scope>
    <source>
        <strain evidence="2">NBRC 16418</strain>
    </source>
</reference>
<accession>A0A8J4EAF9</accession>
<evidence type="ECO:0000313" key="3">
    <source>
        <dbReference type="Proteomes" id="UP000635606"/>
    </source>
</evidence>
<dbReference type="PRINTS" id="PR00598">
    <property type="entry name" value="HTHMARR"/>
</dbReference>
<dbReference type="GO" id="GO:0006950">
    <property type="term" value="P:response to stress"/>
    <property type="evidence" value="ECO:0007669"/>
    <property type="project" value="TreeGrafter"/>
</dbReference>
<gene>
    <name evidence="2" type="ORF">Voc01_025930</name>
</gene>
<dbReference type="Proteomes" id="UP000635606">
    <property type="component" value="Unassembled WGS sequence"/>
</dbReference>
<dbReference type="Pfam" id="PF12802">
    <property type="entry name" value="MarR_2"/>
    <property type="match status" value="1"/>
</dbReference>
<dbReference type="GO" id="GO:0003700">
    <property type="term" value="F:DNA-binding transcription factor activity"/>
    <property type="evidence" value="ECO:0007669"/>
    <property type="project" value="InterPro"/>
</dbReference>
<dbReference type="InterPro" id="IPR036390">
    <property type="entry name" value="WH_DNA-bd_sf"/>
</dbReference>
<dbReference type="InterPro" id="IPR000835">
    <property type="entry name" value="HTH_MarR-typ"/>
</dbReference>
<dbReference type="PROSITE" id="PS50995">
    <property type="entry name" value="HTH_MARR_2"/>
    <property type="match status" value="1"/>
</dbReference>
<dbReference type="AlphaFoldDB" id="A0A8J4EAF9"/>
<protein>
    <recommendedName>
        <fullName evidence="1">HTH marR-type domain-containing protein</fullName>
    </recommendedName>
</protein>
<name>A0A8J4EAF9_9ACTN</name>
<evidence type="ECO:0000313" key="2">
    <source>
        <dbReference type="EMBL" id="GIJ67676.1"/>
    </source>
</evidence>
<dbReference type="PANTHER" id="PTHR33164">
    <property type="entry name" value="TRANSCRIPTIONAL REGULATOR, MARR FAMILY"/>
    <property type="match status" value="1"/>
</dbReference>